<reference evidence="2 3" key="1">
    <citation type="journal article" date="2015" name="Mol. Plant Microbe Interact.">
        <title>Genome, transcriptome, and functional analyses of Penicillium expansum provide new insights into secondary metabolism and pathogenicity.</title>
        <authorList>
            <person name="Ballester A.R."/>
            <person name="Marcet-Houben M."/>
            <person name="Levin E."/>
            <person name="Sela N."/>
            <person name="Selma-Lazaro C."/>
            <person name="Carmona L."/>
            <person name="Wisniewski M."/>
            <person name="Droby S."/>
            <person name="Gonzalez-Candelas L."/>
            <person name="Gabaldon T."/>
        </authorList>
    </citation>
    <scope>NUCLEOTIDE SEQUENCE [LARGE SCALE GENOMIC DNA]</scope>
    <source>
        <strain evidence="2 3">MD-8</strain>
    </source>
</reference>
<feature type="compositionally biased region" description="Basic and acidic residues" evidence="1">
    <location>
        <begin position="717"/>
        <end position="728"/>
    </location>
</feature>
<proteinExistence type="predicted"/>
<dbReference type="PhylomeDB" id="A0A0A2JDW6"/>
<dbReference type="EMBL" id="JQFZ01000250">
    <property type="protein sequence ID" value="KGO53597.1"/>
    <property type="molecule type" value="Genomic_DNA"/>
</dbReference>
<dbReference type="HOGENOM" id="CLU_020416_0_0_1"/>
<organism evidence="2 3">
    <name type="scientific">Penicillium expansum</name>
    <name type="common">Blue mold rot fungus</name>
    <dbReference type="NCBI Taxonomy" id="27334"/>
    <lineage>
        <taxon>Eukaryota</taxon>
        <taxon>Fungi</taxon>
        <taxon>Dikarya</taxon>
        <taxon>Ascomycota</taxon>
        <taxon>Pezizomycotina</taxon>
        <taxon>Eurotiomycetes</taxon>
        <taxon>Eurotiomycetidae</taxon>
        <taxon>Eurotiales</taxon>
        <taxon>Aspergillaceae</taxon>
        <taxon>Penicillium</taxon>
    </lineage>
</organism>
<comment type="caution">
    <text evidence="2">The sequence shown here is derived from an EMBL/GenBank/DDBJ whole genome shotgun (WGS) entry which is preliminary data.</text>
</comment>
<feature type="region of interest" description="Disordered" evidence="1">
    <location>
        <begin position="324"/>
        <end position="353"/>
    </location>
</feature>
<dbReference type="OrthoDB" id="3437405at2759"/>
<dbReference type="RefSeq" id="XP_016596199.1">
    <property type="nucleotide sequence ID" value="XM_016743476.1"/>
</dbReference>
<dbReference type="AlphaFoldDB" id="A0A0A2JDW6"/>
<feature type="compositionally biased region" description="Low complexity" evidence="1">
    <location>
        <begin position="626"/>
        <end position="643"/>
    </location>
</feature>
<gene>
    <name evidence="2" type="ORF">PEX2_062050</name>
</gene>
<evidence type="ECO:0000313" key="2">
    <source>
        <dbReference type="EMBL" id="KGO53597.1"/>
    </source>
</evidence>
<protein>
    <submittedName>
        <fullName evidence="2">Uncharacterized protein</fullName>
    </submittedName>
</protein>
<dbReference type="STRING" id="27334.A0A0A2JDW6"/>
<sequence length="746" mass="83953">MYSHLEAEGTAITIVHCEAQKLPVVDRILEPQTIGHFMQFAFGEPLPNGSQPNIERLSEEESSFLQHDQNFPPDSDGEPIMTSVMARIGSERDFTRLCMVGKNIQSLKSRLWEGIIPLSDQIWQEKGLDRPEHFDLACQHLTAVIAVFQYLNEPTVRLYLRDTFNYIYEHWTALDAVLNNLRTEQGKKHVSVAGLWTRYMTAHFEMMTERAHRWVIVHAHTLRAPLLRALLEYRPPGDSGPLGQPDALQWKITDSLHTLTEIIATADFTIMIPMDGYKGYFAAPPRDGDGPAALHAANLQTRGKAYHERLRLLTREAIPRYSAGPWRDSIPSSGETYHGTAQSQIQGQNKLRKEVRGAPLEPVPREPWIAACVSKMESGKKEGKQEKYGLAVYRLTYGQTESEWTEFVRKVEAHVSDWGKGHTGSSAIKEHLKLRWLDGKELGISEGDIDASKEHFQNIKDGNDDWSEVEDSAFLVVDSASFASYMTKSYSPATSKLIPGDFTGFLLAVDPDFDPEKGITRSDESPGYTGQMRILGSLVWSDLYSLLSAQTSYFEDHWPLASEHPNMVYVGPTIPLQRLMWQEHNLMRWNLLRAVIDHVKLNPGTPVPQPAQAEATSGTTSPTADVSTAAPPTPSVPSSTPAAEQNLTNNASIPSSTPPAEQDPANDPLRTLMLTEFQRYLRHRGHPRRAAMVDELLRIQPDEEPDAGRLRQLVNDEDQRQEQRRRDGLDEDEEASGEYRPECPLQ</sequence>
<dbReference type="Proteomes" id="UP000030143">
    <property type="component" value="Unassembled WGS sequence"/>
</dbReference>
<dbReference type="GeneID" id="27678896"/>
<accession>A0A0A2JDW6</accession>
<evidence type="ECO:0000313" key="3">
    <source>
        <dbReference type="Proteomes" id="UP000030143"/>
    </source>
</evidence>
<feature type="compositionally biased region" description="Basic and acidic residues" evidence="1">
    <location>
        <begin position="737"/>
        <end position="746"/>
    </location>
</feature>
<feature type="compositionally biased region" description="Polar residues" evidence="1">
    <location>
        <begin position="645"/>
        <end position="659"/>
    </location>
</feature>
<feature type="compositionally biased region" description="Polar residues" evidence="1">
    <location>
        <begin position="614"/>
        <end position="625"/>
    </location>
</feature>
<dbReference type="VEuPathDB" id="FungiDB:PEXP_067350"/>
<feature type="compositionally biased region" description="Polar residues" evidence="1">
    <location>
        <begin position="330"/>
        <end position="349"/>
    </location>
</feature>
<feature type="region of interest" description="Disordered" evidence="1">
    <location>
        <begin position="603"/>
        <end position="667"/>
    </location>
</feature>
<name>A0A0A2JDW6_PENEN</name>
<keyword evidence="3" id="KW-1185">Reference proteome</keyword>
<feature type="region of interest" description="Disordered" evidence="1">
    <location>
        <begin position="703"/>
        <end position="746"/>
    </location>
</feature>
<evidence type="ECO:0000256" key="1">
    <source>
        <dbReference type="SAM" id="MobiDB-lite"/>
    </source>
</evidence>